<dbReference type="PATRIC" id="fig|880071.3.peg.1403"/>
<dbReference type="HOGENOM" id="CLU_031962_2_0_10"/>
<dbReference type="KEGG" id="fli:Fleli_1427"/>
<feature type="transmembrane region" description="Helical" evidence="1">
    <location>
        <begin position="367"/>
        <end position="388"/>
    </location>
</feature>
<organism evidence="2 3">
    <name type="scientific">Bernardetia litoralis (strain ATCC 23117 / DSM 6794 / NBRC 15988 / NCIMB 1366 / Fx l1 / Sio-4)</name>
    <name type="common">Flexibacter litoralis</name>
    <dbReference type="NCBI Taxonomy" id="880071"/>
    <lineage>
        <taxon>Bacteria</taxon>
        <taxon>Pseudomonadati</taxon>
        <taxon>Bacteroidota</taxon>
        <taxon>Cytophagia</taxon>
        <taxon>Cytophagales</taxon>
        <taxon>Bernardetiaceae</taxon>
        <taxon>Bernardetia</taxon>
    </lineage>
</organism>
<dbReference type="Pfam" id="PF03929">
    <property type="entry name" value="PepSY_TM"/>
    <property type="match status" value="1"/>
</dbReference>
<protein>
    <submittedName>
        <fullName evidence="2">Putative iron-regulated membrane protein</fullName>
    </submittedName>
</protein>
<evidence type="ECO:0000313" key="3">
    <source>
        <dbReference type="Proteomes" id="UP000006054"/>
    </source>
</evidence>
<feature type="transmembrane region" description="Helical" evidence="1">
    <location>
        <begin position="215"/>
        <end position="246"/>
    </location>
</feature>
<feature type="transmembrane region" description="Helical" evidence="1">
    <location>
        <begin position="16"/>
        <end position="40"/>
    </location>
</feature>
<keyword evidence="1" id="KW-0812">Transmembrane</keyword>
<dbReference type="Proteomes" id="UP000006054">
    <property type="component" value="Chromosome"/>
</dbReference>
<dbReference type="PANTHER" id="PTHR34219:SF3">
    <property type="entry name" value="BLL7967 PROTEIN"/>
    <property type="match status" value="1"/>
</dbReference>
<evidence type="ECO:0000256" key="1">
    <source>
        <dbReference type="SAM" id="Phobius"/>
    </source>
</evidence>
<sequence length="415" mass="48558" precursor="true">MVLNRKKIFKQWVRKFHLWAGLAIGSIIFIISITGCLYVFKDEVQNILRKDAIFHNEANIDEKEVLPIHILEKKVNEYTQEKYPVHWVNIPIDRNESYRFYYYEKNPETTWNYFDEFIVYKSVYVNPYTGKVLGTYDEKNGFFPIVLAIHFSLLLERSIGSWVVGIATLLFIGMLISGIIIWWPKNKKSRKQRLWFPKRNLSNWKKLNYDLHNILGFYASFVGIIIAITGSFYAFFFVRALIYLVFSGGLTEYPDFSEYKTTSPKTERTVSTPDKIAKQVELLYPDAYGYSIDLGHEHLDEHSHPAFSIYVQQKKGVYYINNEVFFDENTGEMLYNRPHKEKNFGEKVISANYDIHVGAILGLGGKILAFLVSLICASLPVTGFMIWWQRHKKRKKVSKKQTKILSKEITEEVLI</sequence>
<keyword evidence="1" id="KW-1133">Transmembrane helix</keyword>
<name>I4AIR9_BERLS</name>
<dbReference type="PANTHER" id="PTHR34219">
    <property type="entry name" value="IRON-REGULATED INNER MEMBRANE PROTEIN-RELATED"/>
    <property type="match status" value="1"/>
</dbReference>
<dbReference type="EMBL" id="CP003345">
    <property type="protein sequence ID" value="AFM03854.1"/>
    <property type="molecule type" value="Genomic_DNA"/>
</dbReference>
<dbReference type="AlphaFoldDB" id="I4AIR9"/>
<dbReference type="eggNOG" id="COG3182">
    <property type="taxonomic scope" value="Bacteria"/>
</dbReference>
<dbReference type="InterPro" id="IPR005625">
    <property type="entry name" value="PepSY-ass_TM"/>
</dbReference>
<reference evidence="3" key="1">
    <citation type="submission" date="2012-06" db="EMBL/GenBank/DDBJ databases">
        <title>The complete genome of Flexibacter litoralis DSM 6794.</title>
        <authorList>
            <person name="Lucas S."/>
            <person name="Copeland A."/>
            <person name="Lapidus A."/>
            <person name="Glavina del Rio T."/>
            <person name="Dalin E."/>
            <person name="Tice H."/>
            <person name="Bruce D."/>
            <person name="Goodwin L."/>
            <person name="Pitluck S."/>
            <person name="Peters L."/>
            <person name="Ovchinnikova G."/>
            <person name="Lu M."/>
            <person name="Kyrpides N."/>
            <person name="Mavromatis K."/>
            <person name="Ivanova N."/>
            <person name="Brettin T."/>
            <person name="Detter J.C."/>
            <person name="Han C."/>
            <person name="Larimer F."/>
            <person name="Land M."/>
            <person name="Hauser L."/>
            <person name="Markowitz V."/>
            <person name="Cheng J.-F."/>
            <person name="Hugenholtz P."/>
            <person name="Woyke T."/>
            <person name="Wu D."/>
            <person name="Spring S."/>
            <person name="Lang E."/>
            <person name="Kopitz M."/>
            <person name="Brambilla E."/>
            <person name="Klenk H.-P."/>
            <person name="Eisen J.A."/>
        </authorList>
    </citation>
    <scope>NUCLEOTIDE SEQUENCE [LARGE SCALE GENOMIC DNA]</scope>
    <source>
        <strain evidence="3">ATCC 23117 / DSM 6794 / NBRC 15988 / NCIMB 1366 / Sio-4</strain>
    </source>
</reference>
<evidence type="ECO:0000313" key="2">
    <source>
        <dbReference type="EMBL" id="AFM03854.1"/>
    </source>
</evidence>
<accession>I4AIR9</accession>
<dbReference type="RefSeq" id="WP_014797311.1">
    <property type="nucleotide sequence ID" value="NC_018018.1"/>
</dbReference>
<keyword evidence="1" id="KW-0472">Membrane</keyword>
<proteinExistence type="predicted"/>
<dbReference type="STRING" id="880071.Fleli_1427"/>
<keyword evidence="3" id="KW-1185">Reference proteome</keyword>
<gene>
    <name evidence="2" type="ordered locus">Fleli_1427</name>
</gene>
<feature type="transmembrane region" description="Helical" evidence="1">
    <location>
        <begin position="159"/>
        <end position="183"/>
    </location>
</feature>
<dbReference type="OrthoDB" id="111691at2"/>